<dbReference type="GO" id="GO:0003677">
    <property type="term" value="F:DNA binding"/>
    <property type="evidence" value="ECO:0007669"/>
    <property type="project" value="UniProtKB-KW"/>
</dbReference>
<dbReference type="SUPFAM" id="SSF46689">
    <property type="entry name" value="Homeodomain-like"/>
    <property type="match status" value="1"/>
</dbReference>
<dbReference type="AlphaFoldDB" id="A0A0W8FW87"/>
<sequence length="195" mass="22614">MIKEKTQKYLVKRFQEEGFYSIPINDIAADLNVSKKTIYKEFGSKHKLIETTIMSMLNEAYYKVIYVVSNESPFVEKFYTIFDAVKENLKVFDDISLAELKRTHPKIWIKVARFRKYNIIPLLRLLITGGIKKGVLNDYPIELYLKLIYGAITEVTKRNAKPIAGELDQLLKIILNGALTKKGKKFLNYKLVNVN</sequence>
<dbReference type="InterPro" id="IPR009057">
    <property type="entry name" value="Homeodomain-like_sf"/>
</dbReference>
<reference evidence="3" key="1">
    <citation type="journal article" date="2015" name="Proc. Natl. Acad. Sci. U.S.A.">
        <title>Networks of energetic and metabolic interactions define dynamics in microbial communities.</title>
        <authorList>
            <person name="Embree M."/>
            <person name="Liu J.K."/>
            <person name="Al-Bassam M.M."/>
            <person name="Zengler K."/>
        </authorList>
    </citation>
    <scope>NUCLEOTIDE SEQUENCE</scope>
</reference>
<accession>A0A0W8FW87</accession>
<gene>
    <name evidence="3" type="ORF">ASZ90_005207</name>
</gene>
<protein>
    <submittedName>
        <fullName evidence="3">Transcriptional regulator, tetr family</fullName>
    </submittedName>
</protein>
<feature type="domain" description="HTH tetR-type" evidence="2">
    <location>
        <begin position="1"/>
        <end position="60"/>
    </location>
</feature>
<organism evidence="3">
    <name type="scientific">hydrocarbon metagenome</name>
    <dbReference type="NCBI Taxonomy" id="938273"/>
    <lineage>
        <taxon>unclassified sequences</taxon>
        <taxon>metagenomes</taxon>
        <taxon>ecological metagenomes</taxon>
    </lineage>
</organism>
<dbReference type="Gene3D" id="1.10.357.10">
    <property type="entry name" value="Tetracycline Repressor, domain 2"/>
    <property type="match status" value="1"/>
</dbReference>
<evidence type="ECO:0000259" key="2">
    <source>
        <dbReference type="PROSITE" id="PS50977"/>
    </source>
</evidence>
<comment type="caution">
    <text evidence="3">The sequence shown here is derived from an EMBL/GenBank/DDBJ whole genome shotgun (WGS) entry which is preliminary data.</text>
</comment>
<name>A0A0W8FW87_9ZZZZ</name>
<dbReference type="PROSITE" id="PS50977">
    <property type="entry name" value="HTH_TETR_2"/>
    <property type="match status" value="1"/>
</dbReference>
<proteinExistence type="predicted"/>
<evidence type="ECO:0000313" key="3">
    <source>
        <dbReference type="EMBL" id="KUG24974.1"/>
    </source>
</evidence>
<dbReference type="Pfam" id="PF00440">
    <property type="entry name" value="TetR_N"/>
    <property type="match status" value="1"/>
</dbReference>
<dbReference type="EMBL" id="LNQE01000789">
    <property type="protein sequence ID" value="KUG24974.1"/>
    <property type="molecule type" value="Genomic_DNA"/>
</dbReference>
<keyword evidence="1" id="KW-0238">DNA-binding</keyword>
<evidence type="ECO:0000256" key="1">
    <source>
        <dbReference type="ARBA" id="ARBA00023125"/>
    </source>
</evidence>
<dbReference type="InterPro" id="IPR001647">
    <property type="entry name" value="HTH_TetR"/>
</dbReference>